<dbReference type="SUPFAM" id="SSF46785">
    <property type="entry name" value="Winged helix' DNA-binding domain"/>
    <property type="match status" value="1"/>
</dbReference>
<reference evidence="2" key="1">
    <citation type="submission" date="2022-11" db="EMBL/GenBank/DDBJ databases">
        <title>Complete genome sequence of Methanogenium organophilum DSM 3596.</title>
        <authorList>
            <person name="Chen S.-C."/>
            <person name="Lai S.-J."/>
            <person name="You Y.-T."/>
        </authorList>
    </citation>
    <scope>NUCLEOTIDE SEQUENCE</scope>
    <source>
        <strain evidence="2">DSM 3596</strain>
    </source>
</reference>
<dbReference type="InterPro" id="IPR000835">
    <property type="entry name" value="HTH_MarR-typ"/>
</dbReference>
<dbReference type="PANTHER" id="PTHR43704:SF2">
    <property type="entry name" value="HTH CRP-TYPE DOMAIN-CONTAINING PROTEIN"/>
    <property type="match status" value="1"/>
</dbReference>
<protein>
    <submittedName>
        <fullName evidence="2">Winged helix-turn-helix transcriptional regulator</fullName>
    </submittedName>
</protein>
<dbReference type="SMART" id="SM00419">
    <property type="entry name" value="HTH_CRP"/>
    <property type="match status" value="1"/>
</dbReference>
<dbReference type="Gene3D" id="1.10.10.10">
    <property type="entry name" value="Winged helix-like DNA-binding domain superfamily/Winged helix DNA-binding domain"/>
    <property type="match status" value="1"/>
</dbReference>
<dbReference type="InterPro" id="IPR012015">
    <property type="entry name" value="UCP_HTH_arc"/>
</dbReference>
<dbReference type="CDD" id="cd00092">
    <property type="entry name" value="HTH_CRP"/>
    <property type="match status" value="1"/>
</dbReference>
<dbReference type="GO" id="GO:0003677">
    <property type="term" value="F:DNA binding"/>
    <property type="evidence" value="ECO:0007669"/>
    <property type="project" value="InterPro"/>
</dbReference>
<proteinExistence type="predicted"/>
<name>A0A9X9S4W6_METOG</name>
<accession>A0A9X9S4W6</accession>
<dbReference type="PIRSF" id="PIRSF004955">
    <property type="entry name" value="HTH_arch"/>
    <property type="match status" value="1"/>
</dbReference>
<keyword evidence="3" id="KW-1185">Reference proteome</keyword>
<dbReference type="RefSeq" id="WP_268187362.1">
    <property type="nucleotide sequence ID" value="NZ_CP113361.1"/>
</dbReference>
<dbReference type="AlphaFoldDB" id="A0A9X9S4W6"/>
<dbReference type="KEGG" id="mou:OU421_04220"/>
<dbReference type="GO" id="GO:0003700">
    <property type="term" value="F:DNA-binding transcription factor activity"/>
    <property type="evidence" value="ECO:0007669"/>
    <property type="project" value="InterPro"/>
</dbReference>
<dbReference type="GeneID" id="76834280"/>
<dbReference type="InterPro" id="IPR036390">
    <property type="entry name" value="WH_DNA-bd_sf"/>
</dbReference>
<dbReference type="InterPro" id="IPR036388">
    <property type="entry name" value="WH-like_DNA-bd_sf"/>
</dbReference>
<evidence type="ECO:0000313" key="2">
    <source>
        <dbReference type="EMBL" id="WAI02084.1"/>
    </source>
</evidence>
<gene>
    <name evidence="2" type="ORF">OU421_04220</name>
</gene>
<dbReference type="Pfam" id="PF25211">
    <property type="entry name" value="DUF7839"/>
    <property type="match status" value="1"/>
</dbReference>
<evidence type="ECO:0000313" key="3">
    <source>
        <dbReference type="Proteomes" id="UP001163096"/>
    </source>
</evidence>
<organism evidence="2 3">
    <name type="scientific">Methanogenium organophilum</name>
    <dbReference type="NCBI Taxonomy" id="2199"/>
    <lineage>
        <taxon>Archaea</taxon>
        <taxon>Methanobacteriati</taxon>
        <taxon>Methanobacteriota</taxon>
        <taxon>Stenosarchaea group</taxon>
        <taxon>Methanomicrobia</taxon>
        <taxon>Methanomicrobiales</taxon>
        <taxon>Methanomicrobiaceae</taxon>
        <taxon>Methanogenium</taxon>
    </lineage>
</organism>
<sequence length="269" mass="29143">MKNHSDDPDHTVLKSKREATRFQILVEIAAHQPSVRQQEIAAKMGVTPQAVSEYIREMVDDGFVNSNGRGRYNVTKKGVEWVTNTAETLDNYLKYVTTDVIQEVSVWTAIAKEPLAKGDTVGVFMKGGLLYAAKSEQTAMGEVTDAAKPGEDVGVAKLSGIITLEEGAVRVCKVPRIQRGGSRSVSPDRLLDALEDMDYIGAVGLEAKVLLKSVGVTEDAFFGAREGVVEAAFHGINCAMVIVDEEFTGFLKRLEGVGLSYEICDLSIA</sequence>
<dbReference type="Proteomes" id="UP001163096">
    <property type="component" value="Chromosome"/>
</dbReference>
<dbReference type="EMBL" id="CP113361">
    <property type="protein sequence ID" value="WAI02084.1"/>
    <property type="molecule type" value="Genomic_DNA"/>
</dbReference>
<feature type="domain" description="HTH crp-type" evidence="1">
    <location>
        <begin position="27"/>
        <end position="76"/>
    </location>
</feature>
<evidence type="ECO:0000259" key="1">
    <source>
        <dbReference type="SMART" id="SM00419"/>
    </source>
</evidence>
<dbReference type="PANTHER" id="PTHR43704">
    <property type="entry name" value="BSR5907 PROTEIN"/>
    <property type="match status" value="1"/>
</dbReference>
<dbReference type="InterPro" id="IPR012318">
    <property type="entry name" value="HTH_CRP"/>
</dbReference>
<dbReference type="Pfam" id="PF01047">
    <property type="entry name" value="MarR"/>
    <property type="match status" value="1"/>
</dbReference>
<dbReference type="InterPro" id="IPR057161">
    <property type="entry name" value="DUF7839"/>
</dbReference>